<keyword evidence="1" id="KW-0472">Membrane</keyword>
<protein>
    <submittedName>
        <fullName evidence="2">Uncharacterized protein</fullName>
    </submittedName>
</protein>
<proteinExistence type="predicted"/>
<reference evidence="2" key="2">
    <citation type="submission" date="2022-06" db="UniProtKB">
        <authorList>
            <consortium name="EnsemblMetazoa"/>
        </authorList>
    </citation>
    <scope>IDENTIFICATION</scope>
</reference>
<reference evidence="3" key="1">
    <citation type="submission" date="2013-10" db="EMBL/GenBank/DDBJ databases">
        <title>Genome sequencing of Onchocerca volvulus.</title>
        <authorList>
            <person name="Cotton J."/>
            <person name="Tsai J."/>
            <person name="Stanley E."/>
            <person name="Tracey A."/>
            <person name="Holroyd N."/>
            <person name="Lustigman S."/>
            <person name="Berriman M."/>
        </authorList>
    </citation>
    <scope>NUCLEOTIDE SEQUENCE</scope>
</reference>
<keyword evidence="1" id="KW-0812">Transmembrane</keyword>
<feature type="transmembrane region" description="Helical" evidence="1">
    <location>
        <begin position="37"/>
        <end position="70"/>
    </location>
</feature>
<accession>A0A8R1TQ89</accession>
<keyword evidence="1" id="KW-1133">Transmembrane helix</keyword>
<dbReference type="AlphaFoldDB" id="A0A8R1TQ89"/>
<dbReference type="EMBL" id="CMVM020000070">
    <property type="status" value="NOT_ANNOTATED_CDS"/>
    <property type="molecule type" value="Genomic_DNA"/>
</dbReference>
<evidence type="ECO:0000256" key="1">
    <source>
        <dbReference type="SAM" id="Phobius"/>
    </source>
</evidence>
<keyword evidence="3" id="KW-1185">Reference proteome</keyword>
<dbReference type="EnsemblMetazoa" id="OVOC2113.1">
    <property type="protein sequence ID" value="OVOC2113.1"/>
    <property type="gene ID" value="WBGene00238922"/>
</dbReference>
<dbReference type="Proteomes" id="UP000024404">
    <property type="component" value="Unassembled WGS sequence"/>
</dbReference>
<name>A0A8R1TQ89_ONCVO</name>
<organism evidence="2 3">
    <name type="scientific">Onchocerca volvulus</name>
    <dbReference type="NCBI Taxonomy" id="6282"/>
    <lineage>
        <taxon>Eukaryota</taxon>
        <taxon>Metazoa</taxon>
        <taxon>Ecdysozoa</taxon>
        <taxon>Nematoda</taxon>
        <taxon>Chromadorea</taxon>
        <taxon>Rhabditida</taxon>
        <taxon>Spirurina</taxon>
        <taxon>Spiruromorpha</taxon>
        <taxon>Filarioidea</taxon>
        <taxon>Onchocercidae</taxon>
        <taxon>Onchocerca</taxon>
    </lineage>
</organism>
<evidence type="ECO:0000313" key="3">
    <source>
        <dbReference type="Proteomes" id="UP000024404"/>
    </source>
</evidence>
<evidence type="ECO:0000313" key="2">
    <source>
        <dbReference type="EnsemblMetazoa" id="OVOC2113.1"/>
    </source>
</evidence>
<sequence>MKVRNRSIVHFFLNGFFFSRITIKEKTQDIYQLKFEILIAIVSYSIVIIAHIQIICIMILVLIQAILLLFMSAQTVSDSFALMQHNSSVNVISNIQTYF</sequence>